<evidence type="ECO:0000313" key="3">
    <source>
        <dbReference type="EMBL" id="GLI71745.1"/>
    </source>
</evidence>
<dbReference type="Proteomes" id="UP001165090">
    <property type="component" value="Unassembled WGS sequence"/>
</dbReference>
<evidence type="ECO:0000313" key="4">
    <source>
        <dbReference type="Proteomes" id="UP001165090"/>
    </source>
</evidence>
<reference evidence="3 4" key="1">
    <citation type="journal article" date="2023" name="IScience">
        <title>Expanded male sex-determining region conserved during the evolution of homothallism in the green alga Volvox.</title>
        <authorList>
            <person name="Yamamoto K."/>
            <person name="Matsuzaki R."/>
            <person name="Mahakham W."/>
            <person name="Heman W."/>
            <person name="Sekimoto H."/>
            <person name="Kawachi M."/>
            <person name="Minakuchi Y."/>
            <person name="Toyoda A."/>
            <person name="Nozaki H."/>
        </authorList>
    </citation>
    <scope>NUCLEOTIDE SEQUENCE [LARGE SCALE GENOMIC DNA]</scope>
    <source>
        <strain evidence="3 4">NIES-4468</strain>
    </source>
</reference>
<accession>A0ABQ5SP03</accession>
<name>A0ABQ5SP03_9CHLO</name>
<evidence type="ECO:0008006" key="5">
    <source>
        <dbReference type="Google" id="ProtNLM"/>
    </source>
</evidence>
<feature type="region of interest" description="Disordered" evidence="2">
    <location>
        <begin position="414"/>
        <end position="433"/>
    </location>
</feature>
<feature type="region of interest" description="Disordered" evidence="2">
    <location>
        <begin position="185"/>
        <end position="251"/>
    </location>
</feature>
<protein>
    <recommendedName>
        <fullName evidence="5">SET domain-containing protein</fullName>
    </recommendedName>
</protein>
<sequence>MTSVEDPSAAMFMFSPEDELRPFKRSRANIQGEDDSEAAFFNGIDFENTLEGLSDGLVSVLEDDDFADCVLPTLFDGSPDSISKLNITPTEAQIHGALRPRSSLRSCPPLSMPPGGSTSPPAPSPRTSAGGTGHRITAPVTTSGRMHRPVAASGHRHPTQIPASGAFIPTPVSATTAVPVPRTTGPACLVRGPKSGSRPTRPFHGSGNGNCTPTVSCRAGAGPGSSRSGFGSGSGHGSGGRSGCGSEVPGTAGAGMSHPFGGGSYGAAAREKNAVAGPAAIAARGGGRNGSVPAAAAAGGLGGWSHSGLDGEEENEEGTADRRILGSPVQRVASATATVAAATATTCAGSSAAADGSLLLRVFNGAMRPEVAALAAAAAQRALVTSPAVPPGLYFSEPEQGDPIRTVAAAAAASARGSKRGGKDRQGVAAGSTLPTPTALPFAKYYPEAEAELIAALYSKRPLQRRVRVEPITDRCHPCFRNPFEGLASVKERRKLVATGPLPEGSLLGMYTGELRSGKMDERIVGGDLSGAEGLKAAFTLTLLDDLETRASEHDVVVQNSPPIRDSLVVVGDPVTCPLAEANAPRFWASCASLLRGRNGGGERSTCNCRAYKWRTNNAAVIPCVLKVPLSRLKVRVEAAGGGTCATEGVIKGLEVLRAASAAAAGTGGTLSGAQTPSVGPAVATTAAGAALAASVPGGGRAGGTPGATAAAAGSAVSDDADKSTFVYGIVTVVVTSSLVKEGEEVLLRWDSDDSFFAVADQNLRQYLYIRGLAAERDSAEAKASEHRRQLTLLRKAHRECQAAREAAIRQRDEAINQKEEAEKSLGEALRQHEEAMRQKEEAFEDLKGQRAASAAVTTAVGPRVTRLDVRVAELLAERDSLTAQLEQLQRQRALLLQERGSHQHPQEQQHPHQHQQQQQQKSEQEIPQQCLHQSEDGFDGRKFGKKDGDFKPLLQKQQWQSLAGRAKAAAAQTVLLRRGGGAAATDMLPQPQLSPAVPQPPQPGLMQTDTCHPTKRQLNDGGTDIQSRVSEVDTTEAAIGAAVSPSLAAGGVNGNGVTSDPGNNSCTDDDVYWDLGDPGWSEAMELLQRYTDSKQHHDAAAAELVAALGQQGAAQQRLAARLELQLADAGRQLAAAKREAEEARGRLDELQKKLDASREGL</sequence>
<proteinExistence type="predicted"/>
<feature type="coiled-coil region" evidence="1">
    <location>
        <begin position="770"/>
        <end position="899"/>
    </location>
</feature>
<keyword evidence="1" id="KW-0175">Coiled coil</keyword>
<gene>
    <name evidence="3" type="ORF">VaNZ11_017060</name>
</gene>
<feature type="region of interest" description="Disordered" evidence="2">
    <location>
        <begin position="900"/>
        <end position="929"/>
    </location>
</feature>
<feature type="compositionally biased region" description="Basic and acidic residues" evidence="2">
    <location>
        <begin position="900"/>
        <end position="911"/>
    </location>
</feature>
<feature type="region of interest" description="Disordered" evidence="2">
    <location>
        <begin position="1139"/>
        <end position="1162"/>
    </location>
</feature>
<dbReference type="EMBL" id="BSDZ01000119">
    <property type="protein sequence ID" value="GLI71745.1"/>
    <property type="molecule type" value="Genomic_DNA"/>
</dbReference>
<dbReference type="CDD" id="cd06503">
    <property type="entry name" value="ATP-synt_Fo_b"/>
    <property type="match status" value="1"/>
</dbReference>
<evidence type="ECO:0000256" key="1">
    <source>
        <dbReference type="SAM" id="Coils"/>
    </source>
</evidence>
<feature type="compositionally biased region" description="Gly residues" evidence="2">
    <location>
        <begin position="230"/>
        <end position="243"/>
    </location>
</feature>
<feature type="compositionally biased region" description="Low complexity" evidence="2">
    <location>
        <begin position="99"/>
        <end position="129"/>
    </location>
</feature>
<organism evidence="3 4">
    <name type="scientific">Volvox africanus</name>
    <dbReference type="NCBI Taxonomy" id="51714"/>
    <lineage>
        <taxon>Eukaryota</taxon>
        <taxon>Viridiplantae</taxon>
        <taxon>Chlorophyta</taxon>
        <taxon>core chlorophytes</taxon>
        <taxon>Chlorophyceae</taxon>
        <taxon>CS clade</taxon>
        <taxon>Chlamydomonadales</taxon>
        <taxon>Volvocaceae</taxon>
        <taxon>Volvox</taxon>
    </lineage>
</organism>
<keyword evidence="4" id="KW-1185">Reference proteome</keyword>
<feature type="region of interest" description="Disordered" evidence="2">
    <location>
        <begin position="97"/>
        <end position="168"/>
    </location>
</feature>
<comment type="caution">
    <text evidence="3">The sequence shown here is derived from an EMBL/GenBank/DDBJ whole genome shotgun (WGS) entry which is preliminary data.</text>
</comment>
<feature type="compositionally biased region" description="Low complexity" evidence="2">
    <location>
        <begin position="216"/>
        <end position="229"/>
    </location>
</feature>
<evidence type="ECO:0000256" key="2">
    <source>
        <dbReference type="SAM" id="MobiDB-lite"/>
    </source>
</evidence>
<feature type="compositionally biased region" description="Low complexity" evidence="2">
    <location>
        <begin position="915"/>
        <end position="929"/>
    </location>
</feature>